<evidence type="ECO:0000259" key="1">
    <source>
        <dbReference type="Pfam" id="PF12973"/>
    </source>
</evidence>
<evidence type="ECO:0000313" key="3">
    <source>
        <dbReference type="Proteomes" id="UP001595444"/>
    </source>
</evidence>
<keyword evidence="2" id="KW-0560">Oxidoreductase</keyword>
<gene>
    <name evidence="2" type="ORF">ACFOKA_15600</name>
</gene>
<dbReference type="GO" id="GO:0051213">
    <property type="term" value="F:dioxygenase activity"/>
    <property type="evidence" value="ECO:0007669"/>
    <property type="project" value="UniProtKB-KW"/>
</dbReference>
<dbReference type="InterPro" id="IPR011051">
    <property type="entry name" value="RmlC_Cupin_sf"/>
</dbReference>
<dbReference type="InterPro" id="IPR014710">
    <property type="entry name" value="RmlC-like_jellyroll"/>
</dbReference>
<dbReference type="Pfam" id="PF12973">
    <property type="entry name" value="Cupin_7"/>
    <property type="match status" value="1"/>
</dbReference>
<sequence length="134" mass="15111">MMTQPEILLKTADLPWVPIIEGIDFKLLRASSETGTWSVIFKAKKGSFFPAHKHFGAGEYLMLKGRMEYRVGVAVEGDYGYEPIDSIHEMTTFTEDSELLFTNHGVVLFLNEDGTYGEALDYKYVADLAAQHLK</sequence>
<dbReference type="SUPFAM" id="SSF51182">
    <property type="entry name" value="RmlC-like cupins"/>
    <property type="match status" value="1"/>
</dbReference>
<dbReference type="CDD" id="cd20302">
    <property type="entry name" value="cupin_DAD"/>
    <property type="match status" value="1"/>
</dbReference>
<feature type="domain" description="ChrR-like cupin" evidence="1">
    <location>
        <begin position="6"/>
        <end position="106"/>
    </location>
</feature>
<dbReference type="Proteomes" id="UP001595444">
    <property type="component" value="Unassembled WGS sequence"/>
</dbReference>
<dbReference type="Gene3D" id="2.60.120.10">
    <property type="entry name" value="Jelly Rolls"/>
    <property type="match status" value="1"/>
</dbReference>
<protein>
    <submittedName>
        <fullName evidence="2">2,4'-dihydroxyacetophenone dioxygenase family protein</fullName>
    </submittedName>
</protein>
<keyword evidence="3" id="KW-1185">Reference proteome</keyword>
<keyword evidence="2" id="KW-0223">Dioxygenase</keyword>
<comment type="caution">
    <text evidence="2">The sequence shown here is derived from an EMBL/GenBank/DDBJ whole genome shotgun (WGS) entry which is preliminary data.</text>
</comment>
<organism evidence="2 3">
    <name type="scientific">Kordiimonas pumila</name>
    <dbReference type="NCBI Taxonomy" id="2161677"/>
    <lineage>
        <taxon>Bacteria</taxon>
        <taxon>Pseudomonadati</taxon>
        <taxon>Pseudomonadota</taxon>
        <taxon>Alphaproteobacteria</taxon>
        <taxon>Kordiimonadales</taxon>
        <taxon>Kordiimonadaceae</taxon>
        <taxon>Kordiimonas</taxon>
    </lineage>
</organism>
<name>A0ABV7D8R7_9PROT</name>
<dbReference type="InterPro" id="IPR025979">
    <property type="entry name" value="ChrR-like_cupin_dom"/>
</dbReference>
<reference evidence="3" key="1">
    <citation type="journal article" date="2019" name="Int. J. Syst. Evol. Microbiol.">
        <title>The Global Catalogue of Microorganisms (GCM) 10K type strain sequencing project: providing services to taxonomists for standard genome sequencing and annotation.</title>
        <authorList>
            <consortium name="The Broad Institute Genomics Platform"/>
            <consortium name="The Broad Institute Genome Sequencing Center for Infectious Disease"/>
            <person name="Wu L."/>
            <person name="Ma J."/>
        </authorList>
    </citation>
    <scope>NUCLEOTIDE SEQUENCE [LARGE SCALE GENOMIC DNA]</scope>
    <source>
        <strain evidence="3">KCTC 62164</strain>
    </source>
</reference>
<dbReference type="EMBL" id="JBHRSL010000025">
    <property type="protein sequence ID" value="MFC3053326.1"/>
    <property type="molecule type" value="Genomic_DNA"/>
</dbReference>
<evidence type="ECO:0000313" key="2">
    <source>
        <dbReference type="EMBL" id="MFC3053326.1"/>
    </source>
</evidence>
<proteinExistence type="predicted"/>
<accession>A0ABV7D8R7</accession>
<dbReference type="RefSeq" id="WP_194211449.1">
    <property type="nucleotide sequence ID" value="NZ_CP061205.1"/>
</dbReference>